<dbReference type="Gene3D" id="2.60.40.10">
    <property type="entry name" value="Immunoglobulins"/>
    <property type="match status" value="3"/>
</dbReference>
<dbReference type="InterPro" id="IPR007110">
    <property type="entry name" value="Ig-like_dom"/>
</dbReference>
<dbReference type="Pfam" id="PF23283">
    <property type="entry name" value="D8C_UMOD"/>
    <property type="match status" value="1"/>
</dbReference>
<gene>
    <name evidence="12" type="ORF">pdam_00014882</name>
</gene>
<comment type="caution">
    <text evidence="12">The sequence shown here is derived from an EMBL/GenBank/DDBJ whole genome shotgun (WGS) entry which is preliminary data.</text>
</comment>
<feature type="domain" description="Apple" evidence="11">
    <location>
        <begin position="26"/>
        <end position="101"/>
    </location>
</feature>
<feature type="domain" description="Ig-like" evidence="10">
    <location>
        <begin position="580"/>
        <end position="661"/>
    </location>
</feature>
<accession>A0A3M6UK11</accession>
<dbReference type="InterPro" id="IPR008160">
    <property type="entry name" value="Collagen"/>
</dbReference>
<dbReference type="PROSITE" id="PS50026">
    <property type="entry name" value="EGF_3"/>
    <property type="match status" value="1"/>
</dbReference>
<keyword evidence="4" id="KW-1015">Disulfide bond</keyword>
<dbReference type="InterPro" id="IPR001881">
    <property type="entry name" value="EGF-like_Ca-bd_dom"/>
</dbReference>
<dbReference type="Proteomes" id="UP000275408">
    <property type="component" value="Unassembled WGS sequence"/>
</dbReference>
<dbReference type="CDD" id="cd00054">
    <property type="entry name" value="EGF_CA"/>
    <property type="match status" value="1"/>
</dbReference>
<feature type="domain" description="Ig-like" evidence="10">
    <location>
        <begin position="669"/>
        <end position="747"/>
    </location>
</feature>
<sequence>MAWNSSFLNLLAFLYLMDFATAKNLCKTEVSVPGMALEGYIFQKIPVPAPHVCDIICERETICQSYNYVVGEKSCELNTRTKEARPENFQPDDLRFYMGRVRGRTPLGSIPELPALSCQEINLSEGKDSISKKYWLDPDNVGISKLVYCDMSLGDIDECKGSNTVCDVNANCTNTEGSHNCTCNEGYIGDGKSCQVEECQSYSSLTSADRKSTIPKAGSALCDNSLPHGWYRFQGAAGTKMPTTCPPTHRCTADISSWLNGVHPTVAEGQVNRQVCFHWSSNCCRWSTYIQVRNCGSYYVYYFSGVPTCNTRYCNVIAEVRQIHESIIKDSSEGASFQDSGRTGSVGNFDSNISKESKDMIEVHTRRTRRHSSSQKRPIPDGVTIEVVRSEINKTISSWSPQSFCSPKEQICAQGPPGLQGPKGSRGRKGPRGSTGRKGLRGFRGEPGPSGKQGNIGPPGQKGAQGAKGIPGLRGPPGTKGEPGESISLPSVVVSPVKQTVRENQRAAFQCSVSGNPQPTMMWVRGNGTHLQSDSHLGARGGRLEVHSVTLSDAGKYTCVGRNILGSESKSAKLIVEAKPQVQLASGPIHAREGQNITLPKCHVTGFPKPVVSWKRLTGALAKKRAVYNQQDLTVIYVGKNDTGPYECRARNHLGEASAVTTLFVWSAPKFVTKPPDMATNEVGGSVSLNCSAIGETVPLISWKRAAGAWDEKRMKVDKGTLTISVLRESDSGIYVCEAKGPQFTIEARTFLKVKAPLSFTPDDRKGRLGIIQKFTVPRSANFGRSGRDDSYDYGYRPGTYYGGHGAAIEATFRLTKGTILSIVVGQRGGDSVEVKGGQSTTMTAAQLGLSVEDNAGTGGGGGSFVYTATNVLMLAAGGGGGASGGYNGVDGQAGTSGTSSVGNDPSHVKKGGTTGQPGECNNDDANYHGGVGAGWNGQSCSRKGSEHGEGGGSRAQGWIGGQAGGMNSGNNGGPAPGAVGGFGGGGGGAEDNGASGGGGGYSGGGSGTRDKQAGGGGGSYCAGENCHGVTGGNVNEDGLVQIIVIFD</sequence>
<feature type="compositionally biased region" description="Gly residues" evidence="7">
    <location>
        <begin position="951"/>
        <end position="987"/>
    </location>
</feature>
<keyword evidence="13" id="KW-1185">Reference proteome</keyword>
<evidence type="ECO:0000256" key="2">
    <source>
        <dbReference type="ARBA" id="ARBA00022729"/>
    </source>
</evidence>
<feature type="compositionally biased region" description="Polar residues" evidence="7">
    <location>
        <begin position="333"/>
        <end position="352"/>
    </location>
</feature>
<evidence type="ECO:0000259" key="9">
    <source>
        <dbReference type="PROSITE" id="PS50026"/>
    </source>
</evidence>
<dbReference type="PROSITE" id="PS50835">
    <property type="entry name" value="IG_LIKE"/>
    <property type="match status" value="3"/>
</dbReference>
<dbReference type="PROSITE" id="PS01186">
    <property type="entry name" value="EGF_2"/>
    <property type="match status" value="1"/>
</dbReference>
<keyword evidence="3" id="KW-0677">Repeat</keyword>
<protein>
    <submittedName>
        <fullName evidence="12">Uncharacterized protein</fullName>
    </submittedName>
</protein>
<dbReference type="Pfam" id="PF00024">
    <property type="entry name" value="PAN_1"/>
    <property type="match status" value="1"/>
</dbReference>
<dbReference type="InterPro" id="IPR024731">
    <property type="entry name" value="NELL2-like_EGF"/>
</dbReference>
<name>A0A3M6UK11_POCDA</name>
<feature type="region of interest" description="Disordered" evidence="7">
    <location>
        <begin position="939"/>
        <end position="987"/>
    </location>
</feature>
<dbReference type="PANTHER" id="PTHR12231">
    <property type="entry name" value="CTX-RELATED TYPE I TRANSMEMBRANE PROTEIN"/>
    <property type="match status" value="1"/>
</dbReference>
<dbReference type="Pfam" id="PF01391">
    <property type="entry name" value="Collagen"/>
    <property type="match status" value="1"/>
</dbReference>
<feature type="non-terminal residue" evidence="12">
    <location>
        <position position="1048"/>
    </location>
</feature>
<evidence type="ECO:0000256" key="5">
    <source>
        <dbReference type="ARBA" id="ARBA00023319"/>
    </source>
</evidence>
<dbReference type="InterPro" id="IPR057774">
    <property type="entry name" value="D8C_UMOD/GP2/OIT3-like"/>
</dbReference>
<reference evidence="12 13" key="1">
    <citation type="journal article" date="2018" name="Sci. Rep.">
        <title>Comparative analysis of the Pocillopora damicornis genome highlights role of immune system in coral evolution.</title>
        <authorList>
            <person name="Cunning R."/>
            <person name="Bay R.A."/>
            <person name="Gillette P."/>
            <person name="Baker A.C."/>
            <person name="Traylor-Knowles N."/>
        </authorList>
    </citation>
    <scope>NUCLEOTIDE SEQUENCE [LARGE SCALE GENOMIC DNA]</scope>
    <source>
        <strain evidence="12">RSMAS</strain>
        <tissue evidence="12">Whole animal</tissue>
    </source>
</reference>
<feature type="region of interest" description="Disordered" evidence="7">
    <location>
        <begin position="333"/>
        <end position="355"/>
    </location>
</feature>
<dbReference type="Pfam" id="PF12947">
    <property type="entry name" value="EGF_3"/>
    <property type="match status" value="1"/>
</dbReference>
<dbReference type="InterPro" id="IPR003609">
    <property type="entry name" value="Pan_app"/>
</dbReference>
<dbReference type="InterPro" id="IPR013098">
    <property type="entry name" value="Ig_I-set"/>
</dbReference>
<evidence type="ECO:0000256" key="3">
    <source>
        <dbReference type="ARBA" id="ARBA00022737"/>
    </source>
</evidence>
<dbReference type="SUPFAM" id="SSF57196">
    <property type="entry name" value="EGF/Laminin"/>
    <property type="match status" value="1"/>
</dbReference>
<evidence type="ECO:0000256" key="6">
    <source>
        <dbReference type="PROSITE-ProRule" id="PRU00076"/>
    </source>
</evidence>
<dbReference type="AlphaFoldDB" id="A0A3M6UK11"/>
<keyword evidence="2 8" id="KW-0732">Signal</keyword>
<dbReference type="SMART" id="SM00408">
    <property type="entry name" value="IGc2"/>
    <property type="match status" value="3"/>
</dbReference>
<feature type="chain" id="PRO_5018249582" evidence="8">
    <location>
        <begin position="23"/>
        <end position="1048"/>
    </location>
</feature>
<dbReference type="PROSITE" id="PS50948">
    <property type="entry name" value="PAN"/>
    <property type="match status" value="1"/>
</dbReference>
<dbReference type="Gene3D" id="2.10.25.10">
    <property type="entry name" value="Laminin"/>
    <property type="match status" value="1"/>
</dbReference>
<evidence type="ECO:0000259" key="11">
    <source>
        <dbReference type="PROSITE" id="PS50948"/>
    </source>
</evidence>
<dbReference type="InterPro" id="IPR003599">
    <property type="entry name" value="Ig_sub"/>
</dbReference>
<dbReference type="Pfam" id="PF13927">
    <property type="entry name" value="Ig_3"/>
    <property type="match status" value="1"/>
</dbReference>
<dbReference type="FunFam" id="2.60.40.10:FF:000032">
    <property type="entry name" value="palladin isoform X1"/>
    <property type="match status" value="1"/>
</dbReference>
<dbReference type="Pfam" id="PF07679">
    <property type="entry name" value="I-set"/>
    <property type="match status" value="2"/>
</dbReference>
<feature type="region of interest" description="Disordered" evidence="7">
    <location>
        <begin position="894"/>
        <end position="927"/>
    </location>
</feature>
<feature type="compositionally biased region" description="Polar residues" evidence="7">
    <location>
        <begin position="894"/>
        <end position="904"/>
    </location>
</feature>
<feature type="signal peptide" evidence="8">
    <location>
        <begin position="1"/>
        <end position="22"/>
    </location>
</feature>
<keyword evidence="5" id="KW-0393">Immunoglobulin domain</keyword>
<dbReference type="SUPFAM" id="SSF48726">
    <property type="entry name" value="Immunoglobulin"/>
    <property type="match status" value="3"/>
</dbReference>
<evidence type="ECO:0000256" key="4">
    <source>
        <dbReference type="ARBA" id="ARBA00023157"/>
    </source>
</evidence>
<comment type="caution">
    <text evidence="6">Lacks conserved residue(s) required for the propagation of feature annotation.</text>
</comment>
<dbReference type="InterPro" id="IPR051170">
    <property type="entry name" value="Neural/epithelial_adhesion"/>
</dbReference>
<evidence type="ECO:0000256" key="7">
    <source>
        <dbReference type="SAM" id="MobiDB-lite"/>
    </source>
</evidence>
<dbReference type="GO" id="GO:0005509">
    <property type="term" value="F:calcium ion binding"/>
    <property type="evidence" value="ECO:0007669"/>
    <property type="project" value="InterPro"/>
</dbReference>
<dbReference type="OrthoDB" id="5945566at2759"/>
<dbReference type="STRING" id="46731.A0A3M6UK11"/>
<evidence type="ECO:0000256" key="1">
    <source>
        <dbReference type="ARBA" id="ARBA00022536"/>
    </source>
</evidence>
<dbReference type="EMBL" id="RCHS01001351">
    <property type="protein sequence ID" value="RMX53996.1"/>
    <property type="molecule type" value="Genomic_DNA"/>
</dbReference>
<dbReference type="SMART" id="SM00179">
    <property type="entry name" value="EGF_CA"/>
    <property type="match status" value="1"/>
</dbReference>
<dbReference type="InterPro" id="IPR003598">
    <property type="entry name" value="Ig_sub2"/>
</dbReference>
<evidence type="ECO:0000256" key="8">
    <source>
        <dbReference type="SAM" id="SignalP"/>
    </source>
</evidence>
<feature type="region of interest" description="Disordered" evidence="7">
    <location>
        <begin position="399"/>
        <end position="491"/>
    </location>
</feature>
<dbReference type="InterPro" id="IPR036179">
    <property type="entry name" value="Ig-like_dom_sf"/>
</dbReference>
<dbReference type="InterPro" id="IPR000742">
    <property type="entry name" value="EGF"/>
</dbReference>
<evidence type="ECO:0000259" key="10">
    <source>
        <dbReference type="PROSITE" id="PS50835"/>
    </source>
</evidence>
<keyword evidence="1 6" id="KW-0245">EGF-like domain</keyword>
<evidence type="ECO:0000313" key="13">
    <source>
        <dbReference type="Proteomes" id="UP000275408"/>
    </source>
</evidence>
<feature type="domain" description="EGF-like" evidence="9">
    <location>
        <begin position="155"/>
        <end position="195"/>
    </location>
</feature>
<feature type="domain" description="Ig-like" evidence="10">
    <location>
        <begin position="490"/>
        <end position="577"/>
    </location>
</feature>
<dbReference type="SMART" id="SM00181">
    <property type="entry name" value="EGF"/>
    <property type="match status" value="1"/>
</dbReference>
<dbReference type="PANTHER" id="PTHR12231:SF253">
    <property type="entry name" value="DPR-INTERACTING PROTEIN ETA, ISOFORM B-RELATED"/>
    <property type="match status" value="1"/>
</dbReference>
<organism evidence="12 13">
    <name type="scientific">Pocillopora damicornis</name>
    <name type="common">Cauliflower coral</name>
    <name type="synonym">Millepora damicornis</name>
    <dbReference type="NCBI Taxonomy" id="46731"/>
    <lineage>
        <taxon>Eukaryota</taxon>
        <taxon>Metazoa</taxon>
        <taxon>Cnidaria</taxon>
        <taxon>Anthozoa</taxon>
        <taxon>Hexacorallia</taxon>
        <taxon>Scleractinia</taxon>
        <taxon>Astrocoeniina</taxon>
        <taxon>Pocilloporidae</taxon>
        <taxon>Pocillopora</taxon>
    </lineage>
</organism>
<dbReference type="SMART" id="SM00409">
    <property type="entry name" value="IG"/>
    <property type="match status" value="3"/>
</dbReference>
<proteinExistence type="predicted"/>
<evidence type="ECO:0000313" key="12">
    <source>
        <dbReference type="EMBL" id="RMX53996.1"/>
    </source>
</evidence>
<dbReference type="InterPro" id="IPR013783">
    <property type="entry name" value="Ig-like_fold"/>
</dbReference>
<dbReference type="FunFam" id="2.10.25.10:FF:000038">
    <property type="entry name" value="Fibrillin 2"/>
    <property type="match status" value="1"/>
</dbReference>